<evidence type="ECO:0000256" key="1">
    <source>
        <dbReference type="SAM" id="MobiDB-lite"/>
    </source>
</evidence>
<sequence length="606" mass="70422">MKILNEDTKESRIERVKIHYDLLPKYCLHYKVQGHVQDECRNLHPELHRSFTGDDIQEKELDSQQGEYGEQQNKEVKMEMENYQHRRKRITKRYWHPTSRMFVKENGASIRAATGNTFAALGEEDNEGEHHTQYERTDTHEQAHNKEGEKVQPQGISRISKDKQPESTKDWITKSFGKQQMQTTLQHSSISSTSAPAKVLSSTNITDEMNDQGLSTEEAAGNKDNEREDEGSTNEVEEDNHGMEMVMHQQQDSDMPHEGNISEPKQILQIENVSHQVLQDENSDSTLGVVHKEKVLESGVEDSDEDDSGQLESLICKEDGISPQVLTKGRKIKSKKESDLKPTRIQAKRVGKILHHKFILIALMEPFQDTRQLQCYKRRLGMRYVNYNTNGQIWVFIKEATLDNRYQFMVTMVYAKCTALEKLCLWEDLYTIGLNFSLPWMVGGDFNVIMEEDEKIGNPFTWWNGRADGECIFKRLDRVVINQALQDLFGHLEIQHLARIGSDHAPLLLTCGGSTQHYIKPFRFLKFWAESDDFLEVVKQNWESEFSDDIFVQWKLRLKKTKLALTRWSKAKYVDIFKQLLIREEIVKVKEHLFEENPTSLNSRVL</sequence>
<organism evidence="2 3">
    <name type="scientific">Solanum tuberosum</name>
    <name type="common">Potato</name>
    <dbReference type="NCBI Taxonomy" id="4113"/>
    <lineage>
        <taxon>Eukaryota</taxon>
        <taxon>Viridiplantae</taxon>
        <taxon>Streptophyta</taxon>
        <taxon>Embryophyta</taxon>
        <taxon>Tracheophyta</taxon>
        <taxon>Spermatophyta</taxon>
        <taxon>Magnoliopsida</taxon>
        <taxon>eudicotyledons</taxon>
        <taxon>Gunneridae</taxon>
        <taxon>Pentapetalae</taxon>
        <taxon>asterids</taxon>
        <taxon>lamiids</taxon>
        <taxon>Solanales</taxon>
        <taxon>Solanaceae</taxon>
        <taxon>Solanoideae</taxon>
        <taxon>Solaneae</taxon>
        <taxon>Solanum</taxon>
    </lineage>
</organism>
<accession>A0ABQ7W8E6</accession>
<name>A0ABQ7W8E6_SOLTU</name>
<proteinExistence type="predicted"/>
<dbReference type="SUPFAM" id="SSF56219">
    <property type="entry name" value="DNase I-like"/>
    <property type="match status" value="1"/>
</dbReference>
<feature type="compositionally biased region" description="Acidic residues" evidence="1">
    <location>
        <begin position="227"/>
        <end position="238"/>
    </location>
</feature>
<feature type="compositionally biased region" description="Basic and acidic residues" evidence="1">
    <location>
        <begin position="128"/>
        <end position="150"/>
    </location>
</feature>
<comment type="caution">
    <text evidence="2">The sequence shown here is derived from an EMBL/GenBank/DDBJ whole genome shotgun (WGS) entry which is preliminary data.</text>
</comment>
<dbReference type="EMBL" id="JAIVGD010000003">
    <property type="protein sequence ID" value="KAH0776353.1"/>
    <property type="molecule type" value="Genomic_DNA"/>
</dbReference>
<dbReference type="PANTHER" id="PTHR33710:SF79">
    <property type="entry name" value="OS06G0205337 PROTEIN"/>
    <property type="match status" value="1"/>
</dbReference>
<evidence type="ECO:0000313" key="3">
    <source>
        <dbReference type="Proteomes" id="UP000826656"/>
    </source>
</evidence>
<dbReference type="Gene3D" id="3.60.10.10">
    <property type="entry name" value="Endonuclease/exonuclease/phosphatase"/>
    <property type="match status" value="1"/>
</dbReference>
<feature type="region of interest" description="Disordered" evidence="1">
    <location>
        <begin position="125"/>
        <end position="241"/>
    </location>
</feature>
<gene>
    <name evidence="2" type="ORF">KY290_007764</name>
</gene>
<dbReference type="PANTHER" id="PTHR33710">
    <property type="entry name" value="BNAC02G09200D PROTEIN"/>
    <property type="match status" value="1"/>
</dbReference>
<feature type="compositionally biased region" description="Basic and acidic residues" evidence="1">
    <location>
        <begin position="159"/>
        <end position="172"/>
    </location>
</feature>
<feature type="compositionally biased region" description="Polar residues" evidence="1">
    <location>
        <begin position="176"/>
        <end position="215"/>
    </location>
</feature>
<dbReference type="InterPro" id="IPR036691">
    <property type="entry name" value="Endo/exonu/phosph_ase_sf"/>
</dbReference>
<reference evidence="2 3" key="1">
    <citation type="journal article" date="2021" name="bioRxiv">
        <title>Chromosome-scale and haplotype-resolved genome assembly of a tetraploid potato cultivar.</title>
        <authorList>
            <person name="Sun H."/>
            <person name="Jiao W.-B."/>
            <person name="Krause K."/>
            <person name="Campoy J.A."/>
            <person name="Goel M."/>
            <person name="Folz-Donahue K."/>
            <person name="Kukat C."/>
            <person name="Huettel B."/>
            <person name="Schneeberger K."/>
        </authorList>
    </citation>
    <scope>NUCLEOTIDE SEQUENCE [LARGE SCALE GENOMIC DNA]</scope>
    <source>
        <strain evidence="2">SolTubOtavaFocal</strain>
        <tissue evidence="2">Leaves</tissue>
    </source>
</reference>
<evidence type="ECO:0000313" key="2">
    <source>
        <dbReference type="EMBL" id="KAH0776353.1"/>
    </source>
</evidence>
<dbReference type="Proteomes" id="UP000826656">
    <property type="component" value="Unassembled WGS sequence"/>
</dbReference>
<protein>
    <submittedName>
        <fullName evidence="2">Uncharacterized protein</fullName>
    </submittedName>
</protein>
<keyword evidence="3" id="KW-1185">Reference proteome</keyword>